<feature type="non-terminal residue" evidence="3">
    <location>
        <position position="1"/>
    </location>
</feature>
<proteinExistence type="inferred from homology"/>
<dbReference type="PANTHER" id="PTHR43201">
    <property type="entry name" value="ACYL-COA SYNTHETASE"/>
    <property type="match status" value="1"/>
</dbReference>
<evidence type="ECO:0000313" key="4">
    <source>
        <dbReference type="Proteomes" id="UP000708208"/>
    </source>
</evidence>
<dbReference type="PANTHER" id="PTHR43201:SF5">
    <property type="entry name" value="MEDIUM-CHAIN ACYL-COA LIGASE ACSF2, MITOCHONDRIAL"/>
    <property type="match status" value="1"/>
</dbReference>
<keyword evidence="4" id="KW-1185">Reference proteome</keyword>
<comment type="similarity">
    <text evidence="1">Belongs to the ATP-dependent AMP-binding enzyme family.</text>
</comment>
<evidence type="ECO:0000256" key="2">
    <source>
        <dbReference type="ARBA" id="ARBA00022598"/>
    </source>
</evidence>
<gene>
    <name evidence="3" type="ORF">AFUS01_LOCUS7091</name>
</gene>
<feature type="non-terminal residue" evidence="3">
    <location>
        <position position="62"/>
    </location>
</feature>
<evidence type="ECO:0008006" key="5">
    <source>
        <dbReference type="Google" id="ProtNLM"/>
    </source>
</evidence>
<accession>A0A8J2NTF6</accession>
<name>A0A8J2NTF6_9HEXA</name>
<reference evidence="3" key="1">
    <citation type="submission" date="2021-06" db="EMBL/GenBank/DDBJ databases">
        <authorList>
            <person name="Hodson N. C."/>
            <person name="Mongue J. A."/>
            <person name="Jaron S. K."/>
        </authorList>
    </citation>
    <scope>NUCLEOTIDE SEQUENCE</scope>
</reference>
<evidence type="ECO:0000313" key="3">
    <source>
        <dbReference type="EMBL" id="CAG7717647.1"/>
    </source>
</evidence>
<keyword evidence="2" id="KW-0436">Ligase</keyword>
<comment type="caution">
    <text evidence="3">The sequence shown here is derived from an EMBL/GenBank/DDBJ whole genome shotgun (WGS) entry which is preliminary data.</text>
</comment>
<protein>
    <recommendedName>
        <fullName evidence="5">AMP-dependent synthetase/ligase domain-containing protein</fullName>
    </recommendedName>
</protein>
<dbReference type="Proteomes" id="UP000708208">
    <property type="component" value="Unassembled WGS sequence"/>
</dbReference>
<dbReference type="EMBL" id="CAJVCH010047511">
    <property type="protein sequence ID" value="CAG7717647.1"/>
    <property type="molecule type" value="Genomic_DNA"/>
</dbReference>
<dbReference type="OrthoDB" id="10253115at2759"/>
<sequence>YWQDRQKTEEAIDQARWFHSGDLCIMSETGHSRVVGRLKDMIIRGGENIYPREIEDFLHTHP</sequence>
<dbReference type="AlphaFoldDB" id="A0A8J2NTF6"/>
<organism evidence="3 4">
    <name type="scientific">Allacma fusca</name>
    <dbReference type="NCBI Taxonomy" id="39272"/>
    <lineage>
        <taxon>Eukaryota</taxon>
        <taxon>Metazoa</taxon>
        <taxon>Ecdysozoa</taxon>
        <taxon>Arthropoda</taxon>
        <taxon>Hexapoda</taxon>
        <taxon>Collembola</taxon>
        <taxon>Symphypleona</taxon>
        <taxon>Sminthuridae</taxon>
        <taxon>Allacma</taxon>
    </lineage>
</organism>
<evidence type="ECO:0000256" key="1">
    <source>
        <dbReference type="ARBA" id="ARBA00006432"/>
    </source>
</evidence>
<dbReference type="GO" id="GO:0006631">
    <property type="term" value="P:fatty acid metabolic process"/>
    <property type="evidence" value="ECO:0007669"/>
    <property type="project" value="TreeGrafter"/>
</dbReference>
<dbReference type="GO" id="GO:0031956">
    <property type="term" value="F:medium-chain fatty acid-CoA ligase activity"/>
    <property type="evidence" value="ECO:0007669"/>
    <property type="project" value="TreeGrafter"/>
</dbReference>